<dbReference type="GO" id="GO:0009231">
    <property type="term" value="P:riboflavin biosynthetic process"/>
    <property type="evidence" value="ECO:0007669"/>
    <property type="project" value="InterPro"/>
</dbReference>
<dbReference type="AlphaFoldDB" id="A0A0P1GKC8"/>
<dbReference type="STRING" id="441103.TRN7648_03811"/>
<proteinExistence type="predicted"/>
<dbReference type="RefSeq" id="WP_058249172.1">
    <property type="nucleotide sequence ID" value="NZ_CYSE01000010.1"/>
</dbReference>
<keyword evidence="3" id="KW-1185">Reference proteome</keyword>
<dbReference type="InterPro" id="IPR002734">
    <property type="entry name" value="RibDG_C"/>
</dbReference>
<dbReference type="InterPro" id="IPR024072">
    <property type="entry name" value="DHFR-like_dom_sf"/>
</dbReference>
<dbReference type="OrthoDB" id="9782335at2"/>
<dbReference type="PANTHER" id="PTHR38011:SF11">
    <property type="entry name" value="2,5-DIAMINO-6-RIBOSYLAMINO-4(3H)-PYRIMIDINONE 5'-PHOSPHATE REDUCTASE"/>
    <property type="match status" value="1"/>
</dbReference>
<protein>
    <recommendedName>
        <fullName evidence="1">Bacterial bifunctional deaminase-reductase C-terminal domain-containing protein</fullName>
    </recommendedName>
</protein>
<reference evidence="2 3" key="1">
    <citation type="submission" date="2015-09" db="EMBL/GenBank/DDBJ databases">
        <authorList>
            <consortium name="Swine Surveillance"/>
        </authorList>
    </citation>
    <scope>NUCLEOTIDE SEQUENCE [LARGE SCALE GENOMIC DNA]</scope>
    <source>
        <strain evidence="2 3">CECT 7648</strain>
    </source>
</reference>
<dbReference type="EMBL" id="CYSE01000010">
    <property type="protein sequence ID" value="CUH82094.1"/>
    <property type="molecule type" value="Genomic_DNA"/>
</dbReference>
<gene>
    <name evidence="2" type="ORF">TRN7648_03811</name>
</gene>
<name>A0A0P1GKC8_9RHOB</name>
<dbReference type="Pfam" id="PF01872">
    <property type="entry name" value="RibD_C"/>
    <property type="match status" value="1"/>
</dbReference>
<evidence type="ECO:0000313" key="3">
    <source>
        <dbReference type="Proteomes" id="UP000054935"/>
    </source>
</evidence>
<sequence>MINGHVFIATSLDGFIARADHEIDWLEKQPVEGEDHGYDAFIGRVDGIVMGSNTFRRALDFEEWPYTLPVVVLSQSLTLDDIPADLQDKVRLTRARPFRLMQALEKEGWKNVYVDGGSVVQSFLRADLIREITITTVPILLGHGRRLFGALDRDMDLELEDVNAYPSGLVTCRYVIPAQQQD</sequence>
<dbReference type="Proteomes" id="UP000054935">
    <property type="component" value="Unassembled WGS sequence"/>
</dbReference>
<dbReference type="GO" id="GO:0008703">
    <property type="term" value="F:5-amino-6-(5-phosphoribosylamino)uracil reductase activity"/>
    <property type="evidence" value="ECO:0007669"/>
    <property type="project" value="InterPro"/>
</dbReference>
<dbReference type="InterPro" id="IPR050765">
    <property type="entry name" value="Riboflavin_Biosynth_HTPR"/>
</dbReference>
<feature type="domain" description="Bacterial bifunctional deaminase-reductase C-terminal" evidence="1">
    <location>
        <begin position="6"/>
        <end position="170"/>
    </location>
</feature>
<dbReference type="Gene3D" id="3.40.430.10">
    <property type="entry name" value="Dihydrofolate Reductase, subunit A"/>
    <property type="match status" value="1"/>
</dbReference>
<dbReference type="PANTHER" id="PTHR38011">
    <property type="entry name" value="DIHYDROFOLATE REDUCTASE FAMILY PROTEIN (AFU_ORTHOLOGUE AFUA_8G06820)"/>
    <property type="match status" value="1"/>
</dbReference>
<evidence type="ECO:0000313" key="2">
    <source>
        <dbReference type="EMBL" id="CUH82094.1"/>
    </source>
</evidence>
<organism evidence="2 3">
    <name type="scientific">Tropicibacter naphthalenivorans</name>
    <dbReference type="NCBI Taxonomy" id="441103"/>
    <lineage>
        <taxon>Bacteria</taxon>
        <taxon>Pseudomonadati</taxon>
        <taxon>Pseudomonadota</taxon>
        <taxon>Alphaproteobacteria</taxon>
        <taxon>Rhodobacterales</taxon>
        <taxon>Roseobacteraceae</taxon>
        <taxon>Tropicibacter</taxon>
    </lineage>
</organism>
<accession>A0A0P1GKC8</accession>
<dbReference type="SUPFAM" id="SSF53597">
    <property type="entry name" value="Dihydrofolate reductase-like"/>
    <property type="match status" value="1"/>
</dbReference>
<evidence type="ECO:0000259" key="1">
    <source>
        <dbReference type="Pfam" id="PF01872"/>
    </source>
</evidence>